<feature type="region of interest" description="Disordered" evidence="1">
    <location>
        <begin position="1"/>
        <end position="23"/>
    </location>
</feature>
<evidence type="ECO:0000256" key="1">
    <source>
        <dbReference type="SAM" id="MobiDB-lite"/>
    </source>
</evidence>
<reference evidence="3" key="1">
    <citation type="journal article" date="2014" name="Proc. Natl. Acad. Sci. U.S.A.">
        <title>Extensive sampling of basidiomycete genomes demonstrates inadequacy of the white-rot/brown-rot paradigm for wood decay fungi.</title>
        <authorList>
            <person name="Riley R."/>
            <person name="Salamov A.A."/>
            <person name="Brown D.W."/>
            <person name="Nagy L.G."/>
            <person name="Floudas D."/>
            <person name="Held B.W."/>
            <person name="Levasseur A."/>
            <person name="Lombard V."/>
            <person name="Morin E."/>
            <person name="Otillar R."/>
            <person name="Lindquist E.A."/>
            <person name="Sun H."/>
            <person name="LaButti K.M."/>
            <person name="Schmutz J."/>
            <person name="Jabbour D."/>
            <person name="Luo H."/>
            <person name="Baker S.E."/>
            <person name="Pisabarro A.G."/>
            <person name="Walton J.D."/>
            <person name="Blanchette R.A."/>
            <person name="Henrissat B."/>
            <person name="Martin F."/>
            <person name="Cullen D."/>
            <person name="Hibbett D.S."/>
            <person name="Grigoriev I.V."/>
        </authorList>
    </citation>
    <scope>NUCLEOTIDE SEQUENCE [LARGE SCALE GENOMIC DNA]</scope>
    <source>
        <strain evidence="3">FD-172 SS1</strain>
    </source>
</reference>
<dbReference type="AlphaFoldDB" id="A0A067M5J3"/>
<name>A0A067M5J3_BOTB1</name>
<dbReference type="EMBL" id="KL198072">
    <property type="protein sequence ID" value="KDQ09985.1"/>
    <property type="molecule type" value="Genomic_DNA"/>
</dbReference>
<keyword evidence="3" id="KW-1185">Reference proteome</keyword>
<sequence>MEYAGEPCTPGTKWPNAPPRKDRIRPVRRYPMEKDVVMTHEAAKKCVRPVQHNITCLKFRYKLEDS</sequence>
<organism evidence="2 3">
    <name type="scientific">Botryobasidium botryosum (strain FD-172 SS1)</name>
    <dbReference type="NCBI Taxonomy" id="930990"/>
    <lineage>
        <taxon>Eukaryota</taxon>
        <taxon>Fungi</taxon>
        <taxon>Dikarya</taxon>
        <taxon>Basidiomycota</taxon>
        <taxon>Agaricomycotina</taxon>
        <taxon>Agaricomycetes</taxon>
        <taxon>Cantharellales</taxon>
        <taxon>Botryobasidiaceae</taxon>
        <taxon>Botryobasidium</taxon>
    </lineage>
</organism>
<evidence type="ECO:0000313" key="2">
    <source>
        <dbReference type="EMBL" id="KDQ09985.1"/>
    </source>
</evidence>
<dbReference type="InParanoid" id="A0A067M5J3"/>
<gene>
    <name evidence="2" type="ORF">BOTBODRAFT_36604</name>
</gene>
<proteinExistence type="predicted"/>
<accession>A0A067M5J3</accession>
<dbReference type="HOGENOM" id="CLU_2830869_0_0_1"/>
<evidence type="ECO:0000313" key="3">
    <source>
        <dbReference type="Proteomes" id="UP000027195"/>
    </source>
</evidence>
<dbReference type="Proteomes" id="UP000027195">
    <property type="component" value="Unassembled WGS sequence"/>
</dbReference>
<protein>
    <submittedName>
        <fullName evidence="2">Uncharacterized protein</fullName>
    </submittedName>
</protein>